<comment type="caution">
    <text evidence="1">The sequence shown here is derived from an EMBL/GenBank/DDBJ whole genome shotgun (WGS) entry which is preliminary data.</text>
</comment>
<proteinExistence type="predicted"/>
<organism evidence="1 2">
    <name type="scientific">Paenibacillus aestuarii</name>
    <dbReference type="NCBI Taxonomy" id="516965"/>
    <lineage>
        <taxon>Bacteria</taxon>
        <taxon>Bacillati</taxon>
        <taxon>Bacillota</taxon>
        <taxon>Bacilli</taxon>
        <taxon>Bacillales</taxon>
        <taxon>Paenibacillaceae</taxon>
        <taxon>Paenibacillus</taxon>
    </lineage>
</organism>
<evidence type="ECO:0000313" key="2">
    <source>
        <dbReference type="Proteomes" id="UP001596044"/>
    </source>
</evidence>
<dbReference type="InterPro" id="IPR001387">
    <property type="entry name" value="Cro/C1-type_HTH"/>
</dbReference>
<reference evidence="2" key="1">
    <citation type="journal article" date="2019" name="Int. J. Syst. Evol. Microbiol.">
        <title>The Global Catalogue of Microorganisms (GCM) 10K type strain sequencing project: providing services to taxonomists for standard genome sequencing and annotation.</title>
        <authorList>
            <consortium name="The Broad Institute Genomics Platform"/>
            <consortium name="The Broad Institute Genome Sequencing Center for Infectious Disease"/>
            <person name="Wu L."/>
            <person name="Ma J."/>
        </authorList>
    </citation>
    <scope>NUCLEOTIDE SEQUENCE [LARGE SCALE GENOMIC DNA]</scope>
    <source>
        <strain evidence="2">KACC 11904</strain>
    </source>
</reference>
<name>A0ABW0K4M4_9BACL</name>
<gene>
    <name evidence="1" type="ORF">ACFPOG_04990</name>
</gene>
<evidence type="ECO:0000313" key="1">
    <source>
        <dbReference type="EMBL" id="MFC5447602.1"/>
    </source>
</evidence>
<protein>
    <submittedName>
        <fullName evidence="1">Helix-turn-helix transcriptional regulator</fullName>
    </submittedName>
</protein>
<keyword evidence="2" id="KW-1185">Reference proteome</keyword>
<dbReference type="RefSeq" id="WP_270884051.1">
    <property type="nucleotide sequence ID" value="NZ_JAQFVF010000061.1"/>
</dbReference>
<accession>A0ABW0K4M4</accession>
<dbReference type="EMBL" id="JBHSMJ010000008">
    <property type="protein sequence ID" value="MFC5447602.1"/>
    <property type="molecule type" value="Genomic_DNA"/>
</dbReference>
<dbReference type="SUPFAM" id="SSF47413">
    <property type="entry name" value="lambda repressor-like DNA-binding domains"/>
    <property type="match status" value="1"/>
</dbReference>
<sequence>MTTTFFEPQTEESIKVNKETKGIRQIDIGDAVINLVWCETRQAYMCWDSRMTTRWDLVKMRRRQTHGLTQVQFAAKFDLPTNVIKRLESPYFYRPQQFYVYRIQKVLGRNFEWQFKNLIWI</sequence>
<dbReference type="InterPro" id="IPR010982">
    <property type="entry name" value="Lambda_DNA-bd_dom_sf"/>
</dbReference>
<dbReference type="CDD" id="cd00093">
    <property type="entry name" value="HTH_XRE"/>
    <property type="match status" value="1"/>
</dbReference>
<dbReference type="Proteomes" id="UP001596044">
    <property type="component" value="Unassembled WGS sequence"/>
</dbReference>